<evidence type="ECO:0000313" key="2">
    <source>
        <dbReference type="Proteomes" id="UP000536179"/>
    </source>
</evidence>
<proteinExistence type="predicted"/>
<keyword evidence="2" id="KW-1185">Reference proteome</keyword>
<reference evidence="1 2" key="1">
    <citation type="submission" date="2020-08" db="EMBL/GenBank/DDBJ databases">
        <title>Genomic Encyclopedia of Type Strains, Phase III (KMG-III): the genomes of soil and plant-associated and newly described type strains.</title>
        <authorList>
            <person name="Whitman W."/>
        </authorList>
    </citation>
    <scope>NUCLEOTIDE SEQUENCE [LARGE SCALE GENOMIC DNA]</scope>
    <source>
        <strain evidence="1 2">CECT 8075</strain>
    </source>
</reference>
<dbReference type="EMBL" id="JACHXU010000032">
    <property type="protein sequence ID" value="MBB3210141.1"/>
    <property type="molecule type" value="Genomic_DNA"/>
</dbReference>
<organism evidence="1 2">
    <name type="scientific">Aporhodopirellula rubra</name>
    <dbReference type="NCBI Taxonomy" id="980271"/>
    <lineage>
        <taxon>Bacteria</taxon>
        <taxon>Pseudomonadati</taxon>
        <taxon>Planctomycetota</taxon>
        <taxon>Planctomycetia</taxon>
        <taxon>Pirellulales</taxon>
        <taxon>Pirellulaceae</taxon>
        <taxon>Aporhodopirellula</taxon>
    </lineage>
</organism>
<comment type="caution">
    <text evidence="1">The sequence shown here is derived from an EMBL/GenBank/DDBJ whole genome shotgun (WGS) entry which is preliminary data.</text>
</comment>
<sequence length="54" mass="6168">MRLRRAVEFVSALPQHVSLFDFADTTTRKHSCGIASTLMVRSSELYTRRLKANV</sequence>
<evidence type="ECO:0000313" key="1">
    <source>
        <dbReference type="EMBL" id="MBB3210141.1"/>
    </source>
</evidence>
<accession>A0A7W5H9I6</accession>
<dbReference type="Proteomes" id="UP000536179">
    <property type="component" value="Unassembled WGS sequence"/>
</dbReference>
<dbReference type="AlphaFoldDB" id="A0A7W5H9I6"/>
<gene>
    <name evidence="1" type="ORF">FHS27_005987</name>
</gene>
<name>A0A7W5H9I6_9BACT</name>
<protein>
    <submittedName>
        <fullName evidence="1">Uncharacterized protein</fullName>
    </submittedName>
</protein>